<dbReference type="EMBL" id="FNFP01000001">
    <property type="protein sequence ID" value="SDK14787.1"/>
    <property type="molecule type" value="Genomic_DNA"/>
</dbReference>
<reference evidence="1 2" key="1">
    <citation type="submission" date="2016-10" db="EMBL/GenBank/DDBJ databases">
        <authorList>
            <person name="de Groot N.N."/>
        </authorList>
    </citation>
    <scope>NUCLEOTIDE SEQUENCE [LARGE SCALE GENOMIC DNA]</scope>
    <source>
        <strain evidence="1 2">DSM 18346</strain>
    </source>
</reference>
<proteinExistence type="predicted"/>
<organism evidence="1 2">
    <name type="scientific">Natronincola ferrireducens</name>
    <dbReference type="NCBI Taxonomy" id="393762"/>
    <lineage>
        <taxon>Bacteria</taxon>
        <taxon>Bacillati</taxon>
        <taxon>Bacillota</taxon>
        <taxon>Clostridia</taxon>
        <taxon>Peptostreptococcales</taxon>
        <taxon>Natronincolaceae</taxon>
        <taxon>Natronincola</taxon>
    </lineage>
</organism>
<dbReference type="SUPFAM" id="SSF52833">
    <property type="entry name" value="Thioredoxin-like"/>
    <property type="match status" value="1"/>
</dbReference>
<evidence type="ECO:0000313" key="2">
    <source>
        <dbReference type="Proteomes" id="UP000198718"/>
    </source>
</evidence>
<sequence length="87" mass="9664">MKKTLIIFCILILLIGGGYSISTFIRSGENSVEEEKELGMVGNKEETIGLDMGNTAPKFTLINTNNEKESLENYRGKNVILNFFATT</sequence>
<evidence type="ECO:0000313" key="1">
    <source>
        <dbReference type="EMBL" id="SDK14787.1"/>
    </source>
</evidence>
<dbReference type="STRING" id="393762.SAMN05660472_00873"/>
<dbReference type="InterPro" id="IPR036249">
    <property type="entry name" value="Thioredoxin-like_sf"/>
</dbReference>
<dbReference type="Proteomes" id="UP000198718">
    <property type="component" value="Unassembled WGS sequence"/>
</dbReference>
<dbReference type="Gene3D" id="3.40.30.10">
    <property type="entry name" value="Glutaredoxin"/>
    <property type="match status" value="1"/>
</dbReference>
<protein>
    <submittedName>
        <fullName evidence="1">AhpC/TSA family protein</fullName>
    </submittedName>
</protein>
<gene>
    <name evidence="1" type="ORF">SAMN05660472_00873</name>
</gene>
<accession>A0A1G8ZIB9</accession>
<keyword evidence="2" id="KW-1185">Reference proteome</keyword>
<name>A0A1G8ZIB9_9FIRM</name>
<dbReference type="AlphaFoldDB" id="A0A1G8ZIB9"/>